<feature type="region of interest" description="Disordered" evidence="1">
    <location>
        <begin position="1"/>
        <end position="31"/>
    </location>
</feature>
<reference evidence="2 3" key="1">
    <citation type="submission" date="2015-06" db="EMBL/GenBank/DDBJ databases">
        <authorList>
            <person name="Kim K.M."/>
        </authorList>
    </citation>
    <scope>NUCLEOTIDE SEQUENCE [LARGE SCALE GENOMIC DNA]</scope>
    <source>
        <strain evidence="2 3">KCTC 22370</strain>
    </source>
</reference>
<dbReference type="RefSeq" id="WP_150115285.1">
    <property type="nucleotide sequence ID" value="NZ_CP011805.1"/>
</dbReference>
<dbReference type="PATRIC" id="fig|543877.4.peg.2429"/>
<organism evidence="2 3">
    <name type="scientific">Pelagerythrobacter marensis</name>
    <dbReference type="NCBI Taxonomy" id="543877"/>
    <lineage>
        <taxon>Bacteria</taxon>
        <taxon>Pseudomonadati</taxon>
        <taxon>Pseudomonadota</taxon>
        <taxon>Alphaproteobacteria</taxon>
        <taxon>Sphingomonadales</taxon>
        <taxon>Erythrobacteraceae</taxon>
        <taxon>Pelagerythrobacter</taxon>
    </lineage>
</organism>
<dbReference type="AlphaFoldDB" id="A0A0G3XCT9"/>
<sequence>MAKAPAGNGTKIKKSTNGCPNSGSGAHTSSSTAASSYLTKAQVRAAIAAIDTSASSKLMSVARFRAFTAGIDPDDMLQEAILRALTSRSCPVGLKIEHFLMAVMRSLASAVIAKRERDEPLLREACNQSATPYAPDEAYEIAVRAEACRKALEDVAGNSPKTEGVIDGIGQGLCGKALADFGGMDQAELATTRRLIKRRAAKVWDEFKDLDLAA</sequence>
<protein>
    <submittedName>
        <fullName evidence="2">Uncharacterized protein</fullName>
    </submittedName>
</protein>
<dbReference type="EMBL" id="CP011805">
    <property type="protein sequence ID" value="AKM08451.1"/>
    <property type="molecule type" value="Genomic_DNA"/>
</dbReference>
<feature type="compositionally biased region" description="Low complexity" evidence="1">
    <location>
        <begin position="22"/>
        <end position="31"/>
    </location>
</feature>
<name>A0A0G3XCT9_9SPHN</name>
<dbReference type="Proteomes" id="UP000037643">
    <property type="component" value="Chromosome"/>
</dbReference>
<dbReference type="KEGG" id="amx:AM2010_2395"/>
<dbReference type="OrthoDB" id="7408726at2"/>
<accession>A0A0G3XCT9</accession>
<keyword evidence="3" id="KW-1185">Reference proteome</keyword>
<evidence type="ECO:0000313" key="3">
    <source>
        <dbReference type="Proteomes" id="UP000037643"/>
    </source>
</evidence>
<gene>
    <name evidence="2" type="ORF">AM2010_2395</name>
</gene>
<evidence type="ECO:0000256" key="1">
    <source>
        <dbReference type="SAM" id="MobiDB-lite"/>
    </source>
</evidence>
<evidence type="ECO:0000313" key="2">
    <source>
        <dbReference type="EMBL" id="AKM08451.1"/>
    </source>
</evidence>
<proteinExistence type="predicted"/>